<evidence type="ECO:0000256" key="18">
    <source>
        <dbReference type="ARBA" id="ARBA00083956"/>
    </source>
</evidence>
<dbReference type="GO" id="GO:0006629">
    <property type="term" value="P:lipid metabolic process"/>
    <property type="evidence" value="ECO:0007669"/>
    <property type="project" value="UniProtKB-KW"/>
</dbReference>
<evidence type="ECO:0000259" key="20">
    <source>
        <dbReference type="Pfam" id="PF03061"/>
    </source>
</evidence>
<comment type="similarity">
    <text evidence="5">Belongs to the thioesterase PaaI family.</text>
</comment>
<name>A9NZ49_PICSI</name>
<feature type="region of interest" description="Disordered" evidence="19">
    <location>
        <begin position="1"/>
        <end position="24"/>
    </location>
</feature>
<evidence type="ECO:0000256" key="16">
    <source>
        <dbReference type="ARBA" id="ARBA00067273"/>
    </source>
</evidence>
<evidence type="ECO:0000256" key="13">
    <source>
        <dbReference type="ARBA" id="ARBA00052976"/>
    </source>
</evidence>
<evidence type="ECO:0000256" key="6">
    <source>
        <dbReference type="ARBA" id="ARBA00022490"/>
    </source>
</evidence>
<comment type="function">
    <text evidence="14">Catalyzes the hydrolysis of acyl-CoAs into free fatty acids and coenzyme A (CoASH), regulating their respective intracellular levels. Has acyl-CoA thioesterase activity towards medium (C12) and long-chain (C18) fatty acyl-CoA substrates. Can also hydrolyze 3-hydroxyphenylacetyl-CoA and 3,4-dihydroxyphenylacetyl-CoA (in vitro). May play a role in controlling adaptive thermogenesis.</text>
</comment>
<comment type="catalytic activity">
    <reaction evidence="13">
        <text>a fatty acyl-CoA + H2O = a fatty acid + CoA + H(+)</text>
        <dbReference type="Rhea" id="RHEA:16781"/>
        <dbReference type="ChEBI" id="CHEBI:15377"/>
        <dbReference type="ChEBI" id="CHEBI:15378"/>
        <dbReference type="ChEBI" id="CHEBI:28868"/>
        <dbReference type="ChEBI" id="CHEBI:57287"/>
        <dbReference type="ChEBI" id="CHEBI:77636"/>
    </reaction>
    <physiologicalReaction direction="left-to-right" evidence="13">
        <dbReference type="Rhea" id="RHEA:16782"/>
    </physiologicalReaction>
</comment>
<dbReference type="FunFam" id="3.10.129.10:FF:000021">
    <property type="entry name" value="Acyl-coenzyme A thioesterase 13"/>
    <property type="match status" value="1"/>
</dbReference>
<accession>A9NZ49</accession>
<evidence type="ECO:0000256" key="14">
    <source>
        <dbReference type="ARBA" id="ARBA00058205"/>
    </source>
</evidence>
<evidence type="ECO:0000256" key="19">
    <source>
        <dbReference type="SAM" id="MobiDB-lite"/>
    </source>
</evidence>
<keyword evidence="8" id="KW-0007">Acetylation</keyword>
<evidence type="ECO:0000256" key="9">
    <source>
        <dbReference type="ARBA" id="ARBA00023098"/>
    </source>
</evidence>
<organism evidence="21">
    <name type="scientific">Picea sitchensis</name>
    <name type="common">Sitka spruce</name>
    <name type="synonym">Pinus sitchensis</name>
    <dbReference type="NCBI Taxonomy" id="3332"/>
    <lineage>
        <taxon>Eukaryota</taxon>
        <taxon>Viridiplantae</taxon>
        <taxon>Streptophyta</taxon>
        <taxon>Embryophyta</taxon>
        <taxon>Tracheophyta</taxon>
        <taxon>Spermatophyta</taxon>
        <taxon>Pinopsida</taxon>
        <taxon>Pinidae</taxon>
        <taxon>Conifers I</taxon>
        <taxon>Pinales</taxon>
        <taxon>Pinaceae</taxon>
        <taxon>Picea</taxon>
    </lineage>
</organism>
<evidence type="ECO:0000256" key="8">
    <source>
        <dbReference type="ARBA" id="ARBA00022990"/>
    </source>
</evidence>
<keyword evidence="12" id="KW-0539">Nucleus</keyword>
<dbReference type="GO" id="GO:0005829">
    <property type="term" value="C:cytosol"/>
    <property type="evidence" value="ECO:0007669"/>
    <property type="project" value="UniProtKB-SubCell"/>
</dbReference>
<evidence type="ECO:0000256" key="10">
    <source>
        <dbReference type="ARBA" id="ARBA00023128"/>
    </source>
</evidence>
<comment type="subunit">
    <text evidence="15">Homotetramer. Interacts with PCTP.</text>
</comment>
<feature type="domain" description="Thioesterase" evidence="20">
    <location>
        <begin position="88"/>
        <end position="164"/>
    </location>
</feature>
<evidence type="ECO:0000256" key="5">
    <source>
        <dbReference type="ARBA" id="ARBA00008324"/>
    </source>
</evidence>
<evidence type="ECO:0000256" key="4">
    <source>
        <dbReference type="ARBA" id="ARBA00004514"/>
    </source>
</evidence>
<evidence type="ECO:0000256" key="12">
    <source>
        <dbReference type="ARBA" id="ARBA00023242"/>
    </source>
</evidence>
<dbReference type="InterPro" id="IPR003736">
    <property type="entry name" value="PAAI_dom"/>
</dbReference>
<dbReference type="SUPFAM" id="SSF54637">
    <property type="entry name" value="Thioesterase/thiol ester dehydrase-isomerase"/>
    <property type="match status" value="1"/>
</dbReference>
<dbReference type="CDD" id="cd03443">
    <property type="entry name" value="PaaI_thioesterase"/>
    <property type="match status" value="1"/>
</dbReference>
<dbReference type="NCBIfam" id="TIGR00369">
    <property type="entry name" value="unchar_dom_1"/>
    <property type="match status" value="1"/>
</dbReference>
<evidence type="ECO:0000256" key="2">
    <source>
        <dbReference type="ARBA" id="ARBA00004173"/>
    </source>
</evidence>
<dbReference type="GO" id="GO:0047617">
    <property type="term" value="F:fatty acyl-CoA hydrolase activity"/>
    <property type="evidence" value="ECO:0007669"/>
    <property type="project" value="InterPro"/>
</dbReference>
<sequence length="178" mass="19117">MSRNAKVSTMAEQQPTHTQNPILPRSSTLEGVREWLYNMSNNLPASIDELPSGFYDALLLQGTRVDHAEPGRIVCSLIVPPRLVNSGNFLHGGAIAAFVDIIGSAAIFTTGAKSSGVSVEINVSYLDAAKSGEEIEIEGKVLRVGRAIAFVTVELRKKTGKLVAQGRHTKYLAVTSKL</sequence>
<keyword evidence="11" id="KW-0206">Cytoskeleton</keyword>
<dbReference type="Pfam" id="PF03061">
    <property type="entry name" value="4HBT"/>
    <property type="match status" value="1"/>
</dbReference>
<dbReference type="EMBL" id="EF086652">
    <property type="protein sequence ID" value="ABK25910.1"/>
    <property type="molecule type" value="mRNA"/>
</dbReference>
<keyword evidence="9" id="KW-0443">Lipid metabolism</keyword>
<reference evidence="21" key="1">
    <citation type="journal article" date="2008" name="BMC Genomics">
        <title>A conifer genomics resource of 200,000 spruce (Picea spp.) ESTs and 6,464 high-quality, sequence-finished full-length cDNAs for Sitka spruce (Picea sitchensis).</title>
        <authorList>
            <person name="Ralph S.G."/>
            <person name="Chun H.J."/>
            <person name="Kolosova N."/>
            <person name="Cooper D."/>
            <person name="Oddy C."/>
            <person name="Ritland C.E."/>
            <person name="Kirkpatrick R."/>
            <person name="Moore R."/>
            <person name="Barber S."/>
            <person name="Holt R.A."/>
            <person name="Jones S.J."/>
            <person name="Marra M.A."/>
            <person name="Douglas C.J."/>
            <person name="Ritland K."/>
            <person name="Bohlmann J."/>
        </authorList>
    </citation>
    <scope>NUCLEOTIDE SEQUENCE</scope>
    <source>
        <tissue evidence="21">Green portion of the leader tissue</tissue>
    </source>
</reference>
<proteinExistence type="evidence at transcript level"/>
<protein>
    <recommendedName>
        <fullName evidence="16">Acyl-coenzyme A thioesterase 13</fullName>
    </recommendedName>
    <alternativeName>
        <fullName evidence="17">Hotdog-fold thioesterase superfamily member 2</fullName>
    </alternativeName>
    <alternativeName>
        <fullName evidence="18">Thioesterase superfamily member 2</fullName>
    </alternativeName>
</protein>
<dbReference type="InterPro" id="IPR039298">
    <property type="entry name" value="ACOT13"/>
</dbReference>
<dbReference type="AlphaFoldDB" id="A9NZ49"/>
<dbReference type="GO" id="GO:0005739">
    <property type="term" value="C:mitochondrion"/>
    <property type="evidence" value="ECO:0007669"/>
    <property type="project" value="UniProtKB-SubCell"/>
</dbReference>
<evidence type="ECO:0000256" key="15">
    <source>
        <dbReference type="ARBA" id="ARBA00064709"/>
    </source>
</evidence>
<dbReference type="GO" id="GO:0005634">
    <property type="term" value="C:nucleus"/>
    <property type="evidence" value="ECO:0007669"/>
    <property type="project" value="UniProtKB-SubCell"/>
</dbReference>
<dbReference type="InterPro" id="IPR029069">
    <property type="entry name" value="HotDog_dom_sf"/>
</dbReference>
<dbReference type="GO" id="GO:0005819">
    <property type="term" value="C:spindle"/>
    <property type="evidence" value="ECO:0007669"/>
    <property type="project" value="UniProtKB-SubCell"/>
</dbReference>
<keyword evidence="6" id="KW-0963">Cytoplasm</keyword>
<keyword evidence="7" id="KW-0378">Hydrolase</keyword>
<comment type="subcellular location">
    <subcellularLocation>
        <location evidence="3">Cytoplasm</location>
        <location evidence="3">Cytoskeleton</location>
        <location evidence="3">Spindle</location>
    </subcellularLocation>
    <subcellularLocation>
        <location evidence="4">Cytoplasm</location>
        <location evidence="4">Cytosol</location>
    </subcellularLocation>
    <subcellularLocation>
        <location evidence="2">Mitochondrion</location>
    </subcellularLocation>
    <subcellularLocation>
        <location evidence="1">Nucleus</location>
    </subcellularLocation>
</comment>
<dbReference type="InterPro" id="IPR006683">
    <property type="entry name" value="Thioestr_dom"/>
</dbReference>
<evidence type="ECO:0000256" key="17">
    <source>
        <dbReference type="ARBA" id="ARBA00081533"/>
    </source>
</evidence>
<dbReference type="Gene3D" id="3.10.129.10">
    <property type="entry name" value="Hotdog Thioesterase"/>
    <property type="match status" value="1"/>
</dbReference>
<dbReference type="PANTHER" id="PTHR21660:SF47">
    <property type="entry name" value="F19P19.27 PROTEIN"/>
    <property type="match status" value="1"/>
</dbReference>
<evidence type="ECO:0000313" key="21">
    <source>
        <dbReference type="EMBL" id="ABK25910.1"/>
    </source>
</evidence>
<keyword evidence="10" id="KW-0496">Mitochondrion</keyword>
<evidence type="ECO:0000256" key="1">
    <source>
        <dbReference type="ARBA" id="ARBA00004123"/>
    </source>
</evidence>
<evidence type="ECO:0000256" key="11">
    <source>
        <dbReference type="ARBA" id="ARBA00023212"/>
    </source>
</evidence>
<evidence type="ECO:0000256" key="7">
    <source>
        <dbReference type="ARBA" id="ARBA00022801"/>
    </source>
</evidence>
<evidence type="ECO:0000256" key="3">
    <source>
        <dbReference type="ARBA" id="ARBA00004186"/>
    </source>
</evidence>
<dbReference type="PANTHER" id="PTHR21660">
    <property type="entry name" value="THIOESTERASE SUPERFAMILY MEMBER-RELATED"/>
    <property type="match status" value="1"/>
</dbReference>